<dbReference type="Proteomes" id="UP000654370">
    <property type="component" value="Unassembled WGS sequence"/>
</dbReference>
<feature type="domain" description="SH3" evidence="6">
    <location>
        <begin position="294"/>
        <end position="355"/>
    </location>
</feature>
<accession>A0A8H7UEN0</accession>
<dbReference type="CDD" id="cd12087">
    <property type="entry name" value="TM_EGFR-like"/>
    <property type="match status" value="1"/>
</dbReference>
<feature type="region of interest" description="Disordered" evidence="3">
    <location>
        <begin position="392"/>
        <end position="414"/>
    </location>
</feature>
<gene>
    <name evidence="7" type="ORF">INT43_003959</name>
</gene>
<feature type="signal peptide" evidence="5">
    <location>
        <begin position="1"/>
        <end position="19"/>
    </location>
</feature>
<evidence type="ECO:0000256" key="4">
    <source>
        <dbReference type="SAM" id="Phobius"/>
    </source>
</evidence>
<evidence type="ECO:0000256" key="1">
    <source>
        <dbReference type="ARBA" id="ARBA00022443"/>
    </source>
</evidence>
<keyword evidence="4" id="KW-1133">Transmembrane helix</keyword>
<comment type="caution">
    <text evidence="7">The sequence shown here is derived from an EMBL/GenBank/DDBJ whole genome shotgun (WGS) entry which is preliminary data.</text>
</comment>
<keyword evidence="1 2" id="KW-0728">SH3 domain</keyword>
<feature type="chain" id="PRO_5034559434" description="SH3 domain-containing protein" evidence="5">
    <location>
        <begin position="20"/>
        <end position="414"/>
    </location>
</feature>
<dbReference type="Pfam" id="PF14604">
    <property type="entry name" value="SH3_9"/>
    <property type="match status" value="1"/>
</dbReference>
<protein>
    <recommendedName>
        <fullName evidence="6">SH3 domain-containing protein</fullName>
    </recommendedName>
</protein>
<keyword evidence="4" id="KW-0812">Transmembrane</keyword>
<evidence type="ECO:0000256" key="5">
    <source>
        <dbReference type="SAM" id="SignalP"/>
    </source>
</evidence>
<dbReference type="SMART" id="SM00326">
    <property type="entry name" value="SH3"/>
    <property type="match status" value="1"/>
</dbReference>
<dbReference type="InterPro" id="IPR036028">
    <property type="entry name" value="SH3-like_dom_sf"/>
</dbReference>
<keyword evidence="5" id="KW-0732">Signal</keyword>
<feature type="transmembrane region" description="Helical" evidence="4">
    <location>
        <begin position="210"/>
        <end position="236"/>
    </location>
</feature>
<evidence type="ECO:0000313" key="7">
    <source>
        <dbReference type="EMBL" id="KAG2180170.1"/>
    </source>
</evidence>
<dbReference type="OrthoDB" id="5340910at2759"/>
<keyword evidence="8" id="KW-1185">Reference proteome</keyword>
<evidence type="ECO:0000313" key="8">
    <source>
        <dbReference type="Proteomes" id="UP000654370"/>
    </source>
</evidence>
<dbReference type="Gene3D" id="2.30.30.40">
    <property type="entry name" value="SH3 Domains"/>
    <property type="match status" value="1"/>
</dbReference>
<proteinExistence type="predicted"/>
<sequence length="414" mass="45292">MTMYSILVCLWFIPSIAWAWCLPLVGSLACPAYEEYYAGMTSPDFYWLKGVWNVTAFDAVVMNYANSTIWDQFQCTSQPNYARYTLSSVCELIVAQNIESQGCNAKYNVTPPALCQSTCLEQTQAVEDAVNSQCHSTLPSDTLSSILNSYSSQCQNTTVLDGATSDGCLLGSANEPDFCGFGTQDEGCQYCAGSNDACCSRISCTKSNKISGGAIAGIVIAVVASIAIAIASYFLYRRSHKHQKVPFNSSETTCVGDGISERPSLVSAGNYLYRRDQTPAALRDTESVSLISDFSNEFHTVVFPYHPSEPDELYLSNDDIIVSTVSFDDGWAVGVNLTNGQKGAFPLVCVAPASRDVLEWLLTEVEQHVDEAASLQLSQIIRRQMKNSSQLTRSTTYASTIPRRTQSVHSHNYV</sequence>
<name>A0A8H7UEN0_MORIS</name>
<evidence type="ECO:0000256" key="2">
    <source>
        <dbReference type="PROSITE-ProRule" id="PRU00192"/>
    </source>
</evidence>
<organism evidence="7 8">
    <name type="scientific">Mortierella isabellina</name>
    <name type="common">Filamentous fungus</name>
    <name type="synonym">Umbelopsis isabellina</name>
    <dbReference type="NCBI Taxonomy" id="91625"/>
    <lineage>
        <taxon>Eukaryota</taxon>
        <taxon>Fungi</taxon>
        <taxon>Fungi incertae sedis</taxon>
        <taxon>Mucoromycota</taxon>
        <taxon>Mucoromycotina</taxon>
        <taxon>Umbelopsidomycetes</taxon>
        <taxon>Umbelopsidales</taxon>
        <taxon>Umbelopsidaceae</taxon>
        <taxon>Umbelopsis</taxon>
    </lineage>
</organism>
<dbReference type="PROSITE" id="PS50002">
    <property type="entry name" value="SH3"/>
    <property type="match status" value="1"/>
</dbReference>
<dbReference type="AlphaFoldDB" id="A0A8H7UEN0"/>
<reference evidence="7" key="1">
    <citation type="submission" date="2020-12" db="EMBL/GenBank/DDBJ databases">
        <title>Metabolic potential, ecology and presence of endohyphal bacteria is reflected in genomic diversity of Mucoromycotina.</title>
        <authorList>
            <person name="Muszewska A."/>
            <person name="Okrasinska A."/>
            <person name="Steczkiewicz K."/>
            <person name="Drgas O."/>
            <person name="Orlowska M."/>
            <person name="Perlinska-Lenart U."/>
            <person name="Aleksandrzak-Piekarczyk T."/>
            <person name="Szatraj K."/>
            <person name="Zielenkiewicz U."/>
            <person name="Pilsyk S."/>
            <person name="Malc E."/>
            <person name="Mieczkowski P."/>
            <person name="Kruszewska J.S."/>
            <person name="Biernat P."/>
            <person name="Pawlowska J."/>
        </authorList>
    </citation>
    <scope>NUCLEOTIDE SEQUENCE</scope>
    <source>
        <strain evidence="7">WA0000067209</strain>
    </source>
</reference>
<keyword evidence="4" id="KW-0472">Membrane</keyword>
<dbReference type="SUPFAM" id="SSF50044">
    <property type="entry name" value="SH3-domain"/>
    <property type="match status" value="1"/>
</dbReference>
<evidence type="ECO:0000259" key="6">
    <source>
        <dbReference type="PROSITE" id="PS50002"/>
    </source>
</evidence>
<evidence type="ECO:0000256" key="3">
    <source>
        <dbReference type="SAM" id="MobiDB-lite"/>
    </source>
</evidence>
<dbReference type="InterPro" id="IPR001452">
    <property type="entry name" value="SH3_domain"/>
</dbReference>
<dbReference type="EMBL" id="JAEPQZ010000006">
    <property type="protein sequence ID" value="KAG2180170.1"/>
    <property type="molecule type" value="Genomic_DNA"/>
</dbReference>